<comment type="caution">
    <text evidence="1">The sequence shown here is derived from an EMBL/GenBank/DDBJ whole genome shotgun (WGS) entry which is preliminary data.</text>
</comment>
<evidence type="ECO:0000313" key="1">
    <source>
        <dbReference type="EMBL" id="GAG75746.1"/>
    </source>
</evidence>
<accession>X1BUC2</accession>
<proteinExistence type="predicted"/>
<sequence>FGNSIVVPLVFDIANEVVKVLSGKKLKKCS</sequence>
<gene>
    <name evidence="1" type="ORF">S01H4_34987</name>
</gene>
<name>X1BUC2_9ZZZZ</name>
<protein>
    <submittedName>
        <fullName evidence="1">Uncharacterized protein</fullName>
    </submittedName>
</protein>
<reference evidence="1" key="1">
    <citation type="journal article" date="2014" name="Front. Microbiol.">
        <title>High frequency of phylogenetically diverse reductive dehalogenase-homologous genes in deep subseafloor sedimentary metagenomes.</title>
        <authorList>
            <person name="Kawai M."/>
            <person name="Futagami T."/>
            <person name="Toyoda A."/>
            <person name="Takaki Y."/>
            <person name="Nishi S."/>
            <person name="Hori S."/>
            <person name="Arai W."/>
            <person name="Tsubouchi T."/>
            <person name="Morono Y."/>
            <person name="Uchiyama I."/>
            <person name="Ito T."/>
            <person name="Fujiyama A."/>
            <person name="Inagaki F."/>
            <person name="Takami H."/>
        </authorList>
    </citation>
    <scope>NUCLEOTIDE SEQUENCE</scope>
    <source>
        <strain evidence="1">Expedition CK06-06</strain>
    </source>
</reference>
<dbReference type="AlphaFoldDB" id="X1BUC2"/>
<organism evidence="1">
    <name type="scientific">marine sediment metagenome</name>
    <dbReference type="NCBI Taxonomy" id="412755"/>
    <lineage>
        <taxon>unclassified sequences</taxon>
        <taxon>metagenomes</taxon>
        <taxon>ecological metagenomes</taxon>
    </lineage>
</organism>
<feature type="non-terminal residue" evidence="1">
    <location>
        <position position="1"/>
    </location>
</feature>
<dbReference type="EMBL" id="BART01018550">
    <property type="protein sequence ID" value="GAG75746.1"/>
    <property type="molecule type" value="Genomic_DNA"/>
</dbReference>